<organism evidence="1 2">
    <name type="scientific">Diploptera punctata</name>
    <name type="common">Pacific beetle cockroach</name>
    <dbReference type="NCBI Taxonomy" id="6984"/>
    <lineage>
        <taxon>Eukaryota</taxon>
        <taxon>Metazoa</taxon>
        <taxon>Ecdysozoa</taxon>
        <taxon>Arthropoda</taxon>
        <taxon>Hexapoda</taxon>
        <taxon>Insecta</taxon>
        <taxon>Pterygota</taxon>
        <taxon>Neoptera</taxon>
        <taxon>Polyneoptera</taxon>
        <taxon>Dictyoptera</taxon>
        <taxon>Blattodea</taxon>
        <taxon>Blaberoidea</taxon>
        <taxon>Blaberidae</taxon>
        <taxon>Diplopterinae</taxon>
        <taxon>Diploptera</taxon>
    </lineage>
</organism>
<evidence type="ECO:0000313" key="1">
    <source>
        <dbReference type="EMBL" id="KAJ9597848.1"/>
    </source>
</evidence>
<proteinExistence type="predicted"/>
<feature type="non-terminal residue" evidence="1">
    <location>
        <position position="102"/>
    </location>
</feature>
<gene>
    <name evidence="1" type="ORF">L9F63_011290</name>
</gene>
<keyword evidence="2" id="KW-1185">Reference proteome</keyword>
<accession>A0AAD8AHF4</accession>
<feature type="non-terminal residue" evidence="1">
    <location>
        <position position="1"/>
    </location>
</feature>
<dbReference type="Proteomes" id="UP001233999">
    <property type="component" value="Unassembled WGS sequence"/>
</dbReference>
<protein>
    <submittedName>
        <fullName evidence="1">Uncharacterized protein</fullName>
    </submittedName>
</protein>
<comment type="caution">
    <text evidence="1">The sequence shown here is derived from an EMBL/GenBank/DDBJ whole genome shotgun (WGS) entry which is preliminary data.</text>
</comment>
<sequence>RNIAANLTNVENIKVFEIINSCLSETLHKKKFIFYCSVYAGLNPPRFLKIRRSNRNIRQYRLPPTCKLKTLQANALSSRHKISGLPQNIGNNVIRQETPRTK</sequence>
<reference evidence="1" key="1">
    <citation type="journal article" date="2023" name="IScience">
        <title>Live-bearing cockroach genome reveals convergent evolutionary mechanisms linked to viviparity in insects and beyond.</title>
        <authorList>
            <person name="Fouks B."/>
            <person name="Harrison M.C."/>
            <person name="Mikhailova A.A."/>
            <person name="Marchal E."/>
            <person name="English S."/>
            <person name="Carruthers M."/>
            <person name="Jennings E.C."/>
            <person name="Chiamaka E.L."/>
            <person name="Frigard R.A."/>
            <person name="Pippel M."/>
            <person name="Attardo G.M."/>
            <person name="Benoit J.B."/>
            <person name="Bornberg-Bauer E."/>
            <person name="Tobe S.S."/>
        </authorList>
    </citation>
    <scope>NUCLEOTIDE SEQUENCE</scope>
    <source>
        <strain evidence="1">Stay&amp;Tobe</strain>
    </source>
</reference>
<dbReference type="EMBL" id="JASPKZ010001583">
    <property type="protein sequence ID" value="KAJ9597848.1"/>
    <property type="molecule type" value="Genomic_DNA"/>
</dbReference>
<evidence type="ECO:0000313" key="2">
    <source>
        <dbReference type="Proteomes" id="UP001233999"/>
    </source>
</evidence>
<name>A0AAD8AHF4_DIPPU</name>
<reference evidence="1" key="2">
    <citation type="submission" date="2023-05" db="EMBL/GenBank/DDBJ databases">
        <authorList>
            <person name="Fouks B."/>
        </authorList>
    </citation>
    <scope>NUCLEOTIDE SEQUENCE</scope>
    <source>
        <strain evidence="1">Stay&amp;Tobe</strain>
        <tissue evidence="1">Testes</tissue>
    </source>
</reference>
<dbReference type="AlphaFoldDB" id="A0AAD8AHF4"/>